<gene>
    <name evidence="2" type="ORF">ASU31_04315</name>
</gene>
<evidence type="ECO:0000256" key="1">
    <source>
        <dbReference type="SAM" id="Phobius"/>
    </source>
</evidence>
<dbReference type="EMBL" id="LMZQ01000003">
    <property type="protein sequence ID" value="KRT16916.1"/>
    <property type="molecule type" value="Genomic_DNA"/>
</dbReference>
<keyword evidence="1" id="KW-1133">Transmembrane helix</keyword>
<keyword evidence="1" id="KW-0812">Transmembrane</keyword>
<comment type="caution">
    <text evidence="2">The sequence shown here is derived from an EMBL/GenBank/DDBJ whole genome shotgun (WGS) entry which is preliminary data.</text>
</comment>
<keyword evidence="3" id="KW-1185">Reference proteome</keyword>
<dbReference type="RefSeq" id="WP_057931166.1">
    <property type="nucleotide sequence ID" value="NZ_LMZQ01000003.1"/>
</dbReference>
<evidence type="ECO:0000313" key="2">
    <source>
        <dbReference type="EMBL" id="KRT16916.1"/>
    </source>
</evidence>
<reference evidence="2 3" key="1">
    <citation type="submission" date="2015-11" db="EMBL/GenBank/DDBJ databases">
        <title>Sequence of Pedobacter ginsenosidimutans.</title>
        <authorList>
            <person name="Carson E."/>
            <person name="Keyser V."/>
            <person name="Newman J."/>
            <person name="Miller J."/>
        </authorList>
    </citation>
    <scope>NUCLEOTIDE SEQUENCE [LARGE SCALE GENOMIC DNA]</scope>
    <source>
        <strain evidence="2 3">KACC 14530</strain>
    </source>
</reference>
<feature type="transmembrane region" description="Helical" evidence="1">
    <location>
        <begin position="21"/>
        <end position="40"/>
    </location>
</feature>
<evidence type="ECO:0000313" key="3">
    <source>
        <dbReference type="Proteomes" id="UP000051950"/>
    </source>
</evidence>
<sequence length="269" mass="30512">MPKKISSFFSDIIKQLKPIHIIFFGAFIAALGSIFPPFKIKMPYDNGIQELSFNPFTLLGAFMVAFATLVQNWKSSIKTNSILDNTILQLQKLERLTKRNEDITEHLDQASKDIVGNITGGDSYVVIQLVQNLNPNGITLAVINQGKYPIRELQARIFRNSDFNRDKERGLNPDILSLSYNLMIELAVLAPQMSKLENRNLILQEGITTWNIFVTSLGLMTTQRMVIFKSGSSVSFACKISHTITDGEYREVYRDISKNFPEEYLHELG</sequence>
<feature type="transmembrane region" description="Helical" evidence="1">
    <location>
        <begin position="52"/>
        <end position="70"/>
    </location>
</feature>
<name>A0A0T5VTQ3_9SPHI</name>
<accession>A0A0T5VTQ3</accession>
<keyword evidence="1" id="KW-0472">Membrane</keyword>
<dbReference type="OrthoDB" id="6940358at2"/>
<proteinExistence type="predicted"/>
<protein>
    <submittedName>
        <fullName evidence="2">Uncharacterized protein</fullName>
    </submittedName>
</protein>
<organism evidence="2 3">
    <name type="scientific">Pedobacter ginsenosidimutans</name>
    <dbReference type="NCBI Taxonomy" id="687842"/>
    <lineage>
        <taxon>Bacteria</taxon>
        <taxon>Pseudomonadati</taxon>
        <taxon>Bacteroidota</taxon>
        <taxon>Sphingobacteriia</taxon>
        <taxon>Sphingobacteriales</taxon>
        <taxon>Sphingobacteriaceae</taxon>
        <taxon>Pedobacter</taxon>
    </lineage>
</organism>
<dbReference type="Proteomes" id="UP000051950">
    <property type="component" value="Unassembled WGS sequence"/>
</dbReference>
<dbReference type="AlphaFoldDB" id="A0A0T5VTQ3"/>